<dbReference type="KEGG" id="vg:40094929"/>
<evidence type="ECO:0000313" key="2">
    <source>
        <dbReference type="Proteomes" id="UP000241249"/>
    </source>
</evidence>
<accession>A0A2D0YX46</accession>
<reference evidence="1 2" key="1">
    <citation type="journal article" date="2017" name="Sci. Rep.">
        <title>Analysis of the CRISPR-Cas system in bacteriophages active on epidemic strains of Vibrio cholerae in Bangladesh.</title>
        <authorList>
            <person name="Naser I.B."/>
            <person name="Hoque M.M."/>
            <person name="Nahid M.A."/>
            <person name="Tareq T.M."/>
            <person name="Rocky M.K."/>
            <person name="Faruque S.M."/>
        </authorList>
    </citation>
    <scope>NUCLEOTIDE SEQUENCE [LARGE SCALE GENOMIC DNA]</scope>
</reference>
<name>A0A2D0YX46_9CAUD</name>
<protein>
    <submittedName>
        <fullName evidence="1">Uncharacterized protein</fullName>
    </submittedName>
</protein>
<evidence type="ECO:0000313" key="1">
    <source>
        <dbReference type="EMBL" id="ASV43384.1"/>
    </source>
</evidence>
<proteinExistence type="predicted"/>
<keyword evidence="2" id="KW-1185">Reference proteome</keyword>
<dbReference type="OrthoDB" id="32140at10239"/>
<dbReference type="Proteomes" id="UP000241249">
    <property type="component" value="Segment"/>
</dbReference>
<organism evidence="1 2">
    <name type="scientific">Vibrio phage JSF10</name>
    <dbReference type="NCBI Taxonomy" id="1983593"/>
    <lineage>
        <taxon>Viruses</taxon>
        <taxon>Duplodnaviria</taxon>
        <taxon>Heunggongvirae</taxon>
        <taxon>Uroviricota</taxon>
        <taxon>Caudoviricetes</taxon>
        <taxon>Demerecviridae</taxon>
        <taxon>Ermolyevavirinae</taxon>
        <taxon>Jesfedecavirus</taxon>
        <taxon>Jesfedecavirus JSF10</taxon>
    </lineage>
</organism>
<dbReference type="GeneID" id="40094929"/>
<sequence>MINQNVLKALSGDVDAQQAYVQLCMLSTKENLGSESAQYKEMEEMLANMRRAASRPYIVCVEVGGELHRLGGTFAYSLQSAAEKLLGTDPRFDAVAMTLNGNPVVEYAES</sequence>
<dbReference type="RefSeq" id="YP_009618411.1">
    <property type="nucleotide sequence ID" value="NC_042074.1"/>
</dbReference>
<dbReference type="EMBL" id="KY883654">
    <property type="protein sequence ID" value="ASV43384.1"/>
    <property type="molecule type" value="Genomic_DNA"/>
</dbReference>